<keyword evidence="5" id="KW-0808">Transferase</keyword>
<dbReference type="InterPro" id="IPR006221">
    <property type="entry name" value="TrpG/PapA_dom"/>
</dbReference>
<evidence type="ECO:0000256" key="7">
    <source>
        <dbReference type="ARBA" id="ARBA00022962"/>
    </source>
</evidence>
<evidence type="ECO:0000256" key="3">
    <source>
        <dbReference type="ARBA" id="ARBA00005970"/>
    </source>
</evidence>
<reference evidence="13" key="1">
    <citation type="submission" date="2022-10" db="EMBL/GenBank/DDBJ databases">
        <authorList>
            <person name="Byrne P K."/>
        </authorList>
    </citation>
    <scope>NUCLEOTIDE SEQUENCE</scope>
    <source>
        <strain evidence="13">CBS7001</strain>
    </source>
</reference>
<dbReference type="GO" id="GO:0000162">
    <property type="term" value="P:L-tryptophan biosynthetic process"/>
    <property type="evidence" value="ECO:0007669"/>
    <property type="project" value="TreeGrafter"/>
</dbReference>
<sequence>MNSRGLIRGGKEMLLDTVDTQQQQQQQLHVLFIDSYDSFTYNVVRLIEQQTDISPEVNAVHVTTIHSDTFQSIDQLLPLFPLFDAIVVGPGPGNPNNGAQDMGVISELFESANEYLNAIPILGICLGFQAMCLAQGAIVGELDTIKHGQVYEMHLNDAARRCGLFNGYPDAFKSTRYHSLHVNAEGVDTILPLCSTEDENGTLLMSAQVKDRPWFGVQYHPESCCSELGGLLVRNFLKLSLANNISTGRWKSRKLNGKFSDILSRLDRTIDRDPIYKIKDKYATGDDAIYVKQFEVSKDPKLTFNICDIIEEPKFVMSSSVISENRGEWSIIALPDSKSQVFTHYGAVNKTTVHNWQDKQISYSLLKKCLGGGDVDLPGSLTVINEDKSQFWITLGKFMENKIIDNRREIPFIGGLVGILGYEIGQYLSCNHRTNDENPLVPDAKLVFINNSVIINHKEGKLYCISLDNTFSKTIEQLLVHRFVDKKDVEQDLPWPKHLPEGTDFTITMPDKQDYADAFEKCQSYMHKGDSYEMCLTTQTKVVPSTVVEPWRIFQTLVQKNPAPFSSFFEFNDIAPNEDEKPPVLCFLSTSPERFLKWDADTCELRPIKGTVKKGPQMDLTKATKILKTPKEFGENLMILDLIRNDLYELVPDVRVEEFMSVEEYATVYQLVSVVRAHGLTSASKKTQYSGMDILKHSLPPGSMTGAPKKITVQLLQDELENKLNKHVNGGARGVYSGVTGYWSVNSNGDWSVNIRCMYSYNGGASWQLGAGGAITVLSTLDGELEEMYTKLESNLQVFM</sequence>
<proteinExistence type="inferred from homology"/>
<dbReference type="PRINTS" id="PR00096">
    <property type="entry name" value="GATASE"/>
</dbReference>
<evidence type="ECO:0000259" key="10">
    <source>
        <dbReference type="Pfam" id="PF00117"/>
    </source>
</evidence>
<evidence type="ECO:0000256" key="8">
    <source>
        <dbReference type="ARBA" id="ARBA00031329"/>
    </source>
</evidence>
<evidence type="ECO:0000256" key="4">
    <source>
        <dbReference type="ARBA" id="ARBA00013139"/>
    </source>
</evidence>
<evidence type="ECO:0000313" key="13">
    <source>
        <dbReference type="EMBL" id="CAI4050670.1"/>
    </source>
</evidence>
<dbReference type="NCBIfam" id="TIGR01823">
    <property type="entry name" value="PabB-fungal"/>
    <property type="match status" value="1"/>
</dbReference>
<dbReference type="Pfam" id="PF04715">
    <property type="entry name" value="Anth_synt_I_N"/>
    <property type="match status" value="1"/>
</dbReference>
<comment type="pathway">
    <text evidence="2">Cofactor biosynthesis; tetrahydrofolate biosynthesis; 4-aminobenzoate from chorismate: step 1/2.</text>
</comment>
<evidence type="ECO:0000313" key="14">
    <source>
        <dbReference type="Proteomes" id="UP001162090"/>
    </source>
</evidence>
<dbReference type="CDD" id="cd01743">
    <property type="entry name" value="GATase1_Anthranilate_Synthase"/>
    <property type="match status" value="1"/>
</dbReference>
<dbReference type="InterPro" id="IPR015890">
    <property type="entry name" value="Chorismate_C"/>
</dbReference>
<dbReference type="GO" id="GO:0008153">
    <property type="term" value="P:4-aminobenzoate biosynthetic process"/>
    <property type="evidence" value="ECO:0007669"/>
    <property type="project" value="TreeGrafter"/>
</dbReference>
<organism evidence="13 14">
    <name type="scientific">Saccharomyces uvarum</name>
    <name type="common">Yeast</name>
    <name type="synonym">Saccharomyces bayanus var. uvarum</name>
    <dbReference type="NCBI Taxonomy" id="230603"/>
    <lineage>
        <taxon>Eukaryota</taxon>
        <taxon>Fungi</taxon>
        <taxon>Dikarya</taxon>
        <taxon>Ascomycota</taxon>
        <taxon>Saccharomycotina</taxon>
        <taxon>Saccharomycetes</taxon>
        <taxon>Saccharomycetales</taxon>
        <taxon>Saccharomycetaceae</taxon>
        <taxon>Saccharomyces</taxon>
    </lineage>
</organism>
<dbReference type="GO" id="GO:0046656">
    <property type="term" value="P:folic acid biosynthetic process"/>
    <property type="evidence" value="ECO:0007669"/>
    <property type="project" value="UniProtKB-KW"/>
</dbReference>
<dbReference type="InterPro" id="IPR017926">
    <property type="entry name" value="GATASE"/>
</dbReference>
<dbReference type="SUPFAM" id="SSF52317">
    <property type="entry name" value="Class I glutamine amidotransferase-like"/>
    <property type="match status" value="1"/>
</dbReference>
<comment type="similarity">
    <text evidence="3">In the C-terminal section; belongs to the anthranilate synthase component I family.</text>
</comment>
<dbReference type="Gene3D" id="3.60.120.10">
    <property type="entry name" value="Anthranilate synthase"/>
    <property type="match status" value="1"/>
</dbReference>
<evidence type="ECO:0000256" key="6">
    <source>
        <dbReference type="ARBA" id="ARBA00022909"/>
    </source>
</evidence>
<dbReference type="Proteomes" id="UP001162090">
    <property type="component" value="Chromosome 14"/>
</dbReference>
<dbReference type="EC" id="2.6.1.85" evidence="4"/>
<dbReference type="InterPro" id="IPR006805">
    <property type="entry name" value="Anth_synth_I_N"/>
</dbReference>
<dbReference type="InterPro" id="IPR010117">
    <property type="entry name" value="PabB_fungal"/>
</dbReference>
<dbReference type="NCBIfam" id="TIGR00566">
    <property type="entry name" value="trpG_papA"/>
    <property type="match status" value="1"/>
</dbReference>
<evidence type="ECO:0000256" key="2">
    <source>
        <dbReference type="ARBA" id="ARBA00005009"/>
    </source>
</evidence>
<gene>
    <name evidence="13" type="primary">SUVC14G3500</name>
    <name evidence="13" type="ORF">SUVC_14G3500</name>
</gene>
<evidence type="ECO:0000256" key="5">
    <source>
        <dbReference type="ARBA" id="ARBA00022679"/>
    </source>
</evidence>
<dbReference type="GO" id="GO:0005737">
    <property type="term" value="C:cytoplasm"/>
    <property type="evidence" value="ECO:0007669"/>
    <property type="project" value="TreeGrafter"/>
</dbReference>
<evidence type="ECO:0000256" key="9">
    <source>
        <dbReference type="ARBA" id="ARBA00031904"/>
    </source>
</evidence>
<keyword evidence="6" id="KW-0289">Folate biosynthesis</keyword>
<feature type="domain" description="Chorismate-utilising enzyme C-terminal" evidence="11">
    <location>
        <begin position="511"/>
        <end position="791"/>
    </location>
</feature>
<dbReference type="InterPro" id="IPR005801">
    <property type="entry name" value="ADC_synthase"/>
</dbReference>
<protein>
    <recommendedName>
        <fullName evidence="4">aminodeoxychorismate synthase</fullName>
        <ecNumber evidence="4">2.6.1.85</ecNumber>
    </recommendedName>
    <alternativeName>
        <fullName evidence="8">Para-aminobenzoate synthase</fullName>
    </alternativeName>
    <alternativeName>
        <fullName evidence="9">p-aminobenzoic acid synthase</fullName>
    </alternativeName>
</protein>
<evidence type="ECO:0000259" key="11">
    <source>
        <dbReference type="Pfam" id="PF00425"/>
    </source>
</evidence>
<accession>A0AA35J919</accession>
<name>A0AA35J919_SACUV</name>
<dbReference type="InterPro" id="IPR019999">
    <property type="entry name" value="Anth_synth_I-like"/>
</dbReference>
<dbReference type="InterPro" id="IPR029062">
    <property type="entry name" value="Class_I_gatase-like"/>
</dbReference>
<dbReference type="Pfam" id="PF00425">
    <property type="entry name" value="Chorismate_bind"/>
    <property type="match status" value="1"/>
</dbReference>
<dbReference type="Gene3D" id="3.40.50.880">
    <property type="match status" value="1"/>
</dbReference>
<dbReference type="SUPFAM" id="SSF56322">
    <property type="entry name" value="ADC synthase"/>
    <property type="match status" value="1"/>
</dbReference>
<dbReference type="EMBL" id="OX365925">
    <property type="protein sequence ID" value="CAI4050670.1"/>
    <property type="molecule type" value="Genomic_DNA"/>
</dbReference>
<feature type="domain" description="Glutamine amidotransferase" evidence="10">
    <location>
        <begin position="32"/>
        <end position="237"/>
    </location>
</feature>
<dbReference type="AlphaFoldDB" id="A0AA35J919"/>
<dbReference type="PRINTS" id="PR00097">
    <property type="entry name" value="ANTSNTHASEII"/>
</dbReference>
<comment type="catalytic activity">
    <reaction evidence="1">
        <text>chorismate + L-glutamine = 4-amino-4-deoxychorismate + L-glutamate</text>
        <dbReference type="Rhea" id="RHEA:11672"/>
        <dbReference type="ChEBI" id="CHEBI:29748"/>
        <dbReference type="ChEBI" id="CHEBI:29985"/>
        <dbReference type="ChEBI" id="CHEBI:58359"/>
        <dbReference type="ChEBI" id="CHEBI:58406"/>
        <dbReference type="EC" id="2.6.1.85"/>
    </reaction>
</comment>
<dbReference type="PANTHER" id="PTHR11236">
    <property type="entry name" value="AMINOBENZOATE/ANTHRANILATE SYNTHASE"/>
    <property type="match status" value="1"/>
</dbReference>
<dbReference type="GO" id="GO:0046820">
    <property type="term" value="F:4-amino-4-deoxychorismate synthase activity"/>
    <property type="evidence" value="ECO:0007669"/>
    <property type="project" value="UniProtKB-EC"/>
</dbReference>
<dbReference type="PANTHER" id="PTHR11236:SF18">
    <property type="entry name" value="AMINODEOXYCHORISMATE SYNTHASE"/>
    <property type="match status" value="1"/>
</dbReference>
<dbReference type="PROSITE" id="PS51273">
    <property type="entry name" value="GATASE_TYPE_1"/>
    <property type="match status" value="1"/>
</dbReference>
<feature type="domain" description="Anthranilate synthase component I N-terminal" evidence="12">
    <location>
        <begin position="313"/>
        <end position="463"/>
    </location>
</feature>
<evidence type="ECO:0000259" key="12">
    <source>
        <dbReference type="Pfam" id="PF04715"/>
    </source>
</evidence>
<dbReference type="Pfam" id="PF00117">
    <property type="entry name" value="GATase"/>
    <property type="match status" value="1"/>
</dbReference>
<keyword evidence="7" id="KW-0315">Glutamine amidotransferase</keyword>
<evidence type="ECO:0000256" key="1">
    <source>
        <dbReference type="ARBA" id="ARBA00001000"/>
    </source>
</evidence>